<keyword evidence="3" id="KW-1185">Reference proteome</keyword>
<dbReference type="EMBL" id="CPXJ01000020">
    <property type="protein sequence ID" value="CND69562.1"/>
    <property type="molecule type" value="Genomic_DNA"/>
</dbReference>
<reference evidence="2 3" key="1">
    <citation type="submission" date="2015-03" db="EMBL/GenBank/DDBJ databases">
        <authorList>
            <consortium name="Pathogen Informatics"/>
            <person name="Murphy D."/>
        </authorList>
    </citation>
    <scope>NUCLEOTIDE SEQUENCE [LARGE SCALE GENOMIC DNA]</scope>
    <source>
        <strain evidence="2 3">IP05342</strain>
    </source>
</reference>
<protein>
    <submittedName>
        <fullName evidence="2">Pertactin family virulence factor/autotransporter</fullName>
    </submittedName>
</protein>
<sequence>MLNSTTLNTRLLPLSILISSLVSGSAIAVPAEDTPKEPIMAPFFLLLNQDLLVVKVIQFSLNSIES</sequence>
<organism evidence="2 3">
    <name type="scientific">Yersinia enterocolitica</name>
    <dbReference type="NCBI Taxonomy" id="630"/>
    <lineage>
        <taxon>Bacteria</taxon>
        <taxon>Pseudomonadati</taxon>
        <taxon>Pseudomonadota</taxon>
        <taxon>Gammaproteobacteria</taxon>
        <taxon>Enterobacterales</taxon>
        <taxon>Yersiniaceae</taxon>
        <taxon>Yersinia</taxon>
    </lineage>
</organism>
<name>A0ABM9RZ04_YEREN</name>
<evidence type="ECO:0000313" key="2">
    <source>
        <dbReference type="EMBL" id="CND69562.1"/>
    </source>
</evidence>
<gene>
    <name evidence="2" type="ORF">ERS137959_01923</name>
</gene>
<dbReference type="Proteomes" id="UP000041601">
    <property type="component" value="Unassembled WGS sequence"/>
</dbReference>
<keyword evidence="1" id="KW-0732">Signal</keyword>
<proteinExistence type="predicted"/>
<dbReference type="RefSeq" id="WP_261006302.1">
    <property type="nucleotide sequence ID" value="NZ_CPXJ01000020.1"/>
</dbReference>
<accession>A0ABM9RZ04</accession>
<evidence type="ECO:0000256" key="1">
    <source>
        <dbReference type="SAM" id="SignalP"/>
    </source>
</evidence>
<evidence type="ECO:0000313" key="3">
    <source>
        <dbReference type="Proteomes" id="UP000041601"/>
    </source>
</evidence>
<feature type="signal peptide" evidence="1">
    <location>
        <begin position="1"/>
        <end position="28"/>
    </location>
</feature>
<feature type="chain" id="PRO_5045271653" evidence="1">
    <location>
        <begin position="29"/>
        <end position="66"/>
    </location>
</feature>
<comment type="caution">
    <text evidence="2">The sequence shown here is derived from an EMBL/GenBank/DDBJ whole genome shotgun (WGS) entry which is preliminary data.</text>
</comment>